<dbReference type="GO" id="GO:0046872">
    <property type="term" value="F:metal ion binding"/>
    <property type="evidence" value="ECO:0007669"/>
    <property type="project" value="UniProtKB-KW"/>
</dbReference>
<dbReference type="AlphaFoldDB" id="A0A238ZGV5"/>
<dbReference type="GO" id="GO:0020037">
    <property type="term" value="F:heme binding"/>
    <property type="evidence" value="ECO:0007669"/>
    <property type="project" value="TreeGrafter"/>
</dbReference>
<keyword evidence="8" id="KW-0249">Electron transport</keyword>
<feature type="transmembrane region" description="Helical" evidence="13">
    <location>
        <begin position="15"/>
        <end position="34"/>
    </location>
</feature>
<evidence type="ECO:0000256" key="4">
    <source>
        <dbReference type="ARBA" id="ARBA00022475"/>
    </source>
</evidence>
<dbReference type="InterPro" id="IPR016174">
    <property type="entry name" value="Di-haem_cyt_TM"/>
</dbReference>
<comment type="subcellular location">
    <subcellularLocation>
        <location evidence="2">Cell membrane</location>
        <topology evidence="2">Multi-pass membrane protein</topology>
    </subcellularLocation>
</comment>
<reference evidence="15 16" key="1">
    <citation type="submission" date="2017-06" db="EMBL/GenBank/DDBJ databases">
        <authorList>
            <person name="Kim H.J."/>
            <person name="Triplett B.A."/>
        </authorList>
    </citation>
    <scope>NUCLEOTIDE SEQUENCE [LARGE SCALE GENOMIC DNA]</scope>
    <source>
        <strain evidence="15 16">DSM 29052</strain>
    </source>
</reference>
<dbReference type="SUPFAM" id="SSF81342">
    <property type="entry name" value="Transmembrane di-heme cytochromes"/>
    <property type="match status" value="1"/>
</dbReference>
<keyword evidence="7" id="KW-0479">Metal-binding</keyword>
<feature type="domain" description="Cytochrome b561 bacterial/Ni-hydrogenase" evidence="14">
    <location>
        <begin position="9"/>
        <end position="161"/>
    </location>
</feature>
<comment type="similarity">
    <text evidence="12">Belongs to the cytochrome b561 family.</text>
</comment>
<dbReference type="Pfam" id="PF01292">
    <property type="entry name" value="Ni_hydr_CYTB"/>
    <property type="match status" value="1"/>
</dbReference>
<evidence type="ECO:0000256" key="13">
    <source>
        <dbReference type="SAM" id="Phobius"/>
    </source>
</evidence>
<dbReference type="GO" id="GO:0022904">
    <property type="term" value="P:respiratory electron transport chain"/>
    <property type="evidence" value="ECO:0007669"/>
    <property type="project" value="InterPro"/>
</dbReference>
<keyword evidence="9 13" id="KW-1133">Transmembrane helix</keyword>
<dbReference type="EMBL" id="FZNN01000031">
    <property type="protein sequence ID" value="SNR82382.1"/>
    <property type="molecule type" value="Genomic_DNA"/>
</dbReference>
<feature type="transmembrane region" description="Helical" evidence="13">
    <location>
        <begin position="99"/>
        <end position="123"/>
    </location>
</feature>
<accession>A0A238ZGV5</accession>
<comment type="cofactor">
    <cofactor evidence="1">
        <name>heme b</name>
        <dbReference type="ChEBI" id="CHEBI:60344"/>
    </cofactor>
</comment>
<keyword evidence="11 13" id="KW-0472">Membrane</keyword>
<gene>
    <name evidence="15" type="ORF">SAMN06265370_13111</name>
</gene>
<evidence type="ECO:0000256" key="11">
    <source>
        <dbReference type="ARBA" id="ARBA00023136"/>
    </source>
</evidence>
<evidence type="ECO:0000256" key="9">
    <source>
        <dbReference type="ARBA" id="ARBA00022989"/>
    </source>
</evidence>
<dbReference type="PANTHER" id="PTHR30529">
    <property type="entry name" value="CYTOCHROME B561"/>
    <property type="match status" value="1"/>
</dbReference>
<keyword evidence="10" id="KW-0408">Iron</keyword>
<keyword evidence="4" id="KW-1003">Cell membrane</keyword>
<evidence type="ECO:0000256" key="6">
    <source>
        <dbReference type="ARBA" id="ARBA00022692"/>
    </source>
</evidence>
<name>A0A238ZGV5_9RHOB</name>
<dbReference type="OrthoDB" id="8156287at2"/>
<feature type="transmembrane region" description="Helical" evidence="13">
    <location>
        <begin position="129"/>
        <end position="152"/>
    </location>
</feature>
<evidence type="ECO:0000313" key="16">
    <source>
        <dbReference type="Proteomes" id="UP000198417"/>
    </source>
</evidence>
<keyword evidence="16" id="KW-1185">Reference proteome</keyword>
<evidence type="ECO:0000256" key="12">
    <source>
        <dbReference type="ARBA" id="ARBA00037975"/>
    </source>
</evidence>
<evidence type="ECO:0000259" key="14">
    <source>
        <dbReference type="Pfam" id="PF01292"/>
    </source>
</evidence>
<keyword evidence="5" id="KW-0349">Heme</keyword>
<proteinExistence type="inferred from homology"/>
<evidence type="ECO:0000256" key="1">
    <source>
        <dbReference type="ARBA" id="ARBA00001970"/>
    </source>
</evidence>
<dbReference type="RefSeq" id="WP_089273671.1">
    <property type="nucleotide sequence ID" value="NZ_FZNN01000031.1"/>
</dbReference>
<evidence type="ECO:0000256" key="8">
    <source>
        <dbReference type="ARBA" id="ARBA00022982"/>
    </source>
</evidence>
<evidence type="ECO:0000256" key="10">
    <source>
        <dbReference type="ARBA" id="ARBA00023004"/>
    </source>
</evidence>
<feature type="transmembrane region" description="Helical" evidence="13">
    <location>
        <begin position="54"/>
        <end position="73"/>
    </location>
</feature>
<sequence length="161" mass="17843">MNQIAPDTYSRTQKMLHWGVVVLLAIQYLFFDHMGRLFHQTMEGGSPVWTTTSVAHSMIGAAVLALTAWRLILRRSRGTPPPPADEPDLATRAARVTHVALYVLLIGLPVVGLGAWFLGIGFLAEVHEIGSTVLLWVVGLHVGAVLVHQFWWNTAILRRMT</sequence>
<evidence type="ECO:0000256" key="2">
    <source>
        <dbReference type="ARBA" id="ARBA00004651"/>
    </source>
</evidence>
<keyword evidence="6 13" id="KW-0812">Transmembrane</keyword>
<keyword evidence="3" id="KW-0813">Transport</keyword>
<evidence type="ECO:0000313" key="15">
    <source>
        <dbReference type="EMBL" id="SNR82382.1"/>
    </source>
</evidence>
<organism evidence="15 16">
    <name type="scientific">Puniceibacterium sediminis</name>
    <dbReference type="NCBI Taxonomy" id="1608407"/>
    <lineage>
        <taxon>Bacteria</taxon>
        <taxon>Pseudomonadati</taxon>
        <taxon>Pseudomonadota</taxon>
        <taxon>Alphaproteobacteria</taxon>
        <taxon>Rhodobacterales</taxon>
        <taxon>Paracoccaceae</taxon>
        <taxon>Puniceibacterium</taxon>
    </lineage>
</organism>
<evidence type="ECO:0000256" key="3">
    <source>
        <dbReference type="ARBA" id="ARBA00022448"/>
    </source>
</evidence>
<dbReference type="InterPro" id="IPR052168">
    <property type="entry name" value="Cytochrome_b561_oxidase"/>
</dbReference>
<dbReference type="GO" id="GO:0005886">
    <property type="term" value="C:plasma membrane"/>
    <property type="evidence" value="ECO:0007669"/>
    <property type="project" value="UniProtKB-SubCell"/>
</dbReference>
<evidence type="ECO:0000256" key="5">
    <source>
        <dbReference type="ARBA" id="ARBA00022617"/>
    </source>
</evidence>
<dbReference type="InterPro" id="IPR011577">
    <property type="entry name" value="Cyt_b561_bac/Ni-Hgenase"/>
</dbReference>
<dbReference type="GO" id="GO:0009055">
    <property type="term" value="F:electron transfer activity"/>
    <property type="evidence" value="ECO:0007669"/>
    <property type="project" value="InterPro"/>
</dbReference>
<dbReference type="PANTHER" id="PTHR30529:SF3">
    <property type="entry name" value="CYTOCHROME B561 HOMOLOG 1"/>
    <property type="match status" value="1"/>
</dbReference>
<protein>
    <submittedName>
        <fullName evidence="15">Cytochrome b561</fullName>
    </submittedName>
</protein>
<dbReference type="Proteomes" id="UP000198417">
    <property type="component" value="Unassembled WGS sequence"/>
</dbReference>
<evidence type="ECO:0000256" key="7">
    <source>
        <dbReference type="ARBA" id="ARBA00022723"/>
    </source>
</evidence>